<accession>A0A1D8RE64</accession>
<name>A0A1D8RE64_9PEZI</name>
<geneLocation type="mitochondrion" evidence="1"/>
<protein>
    <submittedName>
        <fullName evidence="1">Uncharacterized protein</fullName>
    </submittedName>
</protein>
<organism evidence="1">
    <name type="scientific">Pestalotiopsis fici</name>
    <dbReference type="NCBI Taxonomy" id="393283"/>
    <lineage>
        <taxon>Eukaryota</taxon>
        <taxon>Fungi</taxon>
        <taxon>Dikarya</taxon>
        <taxon>Ascomycota</taxon>
        <taxon>Pezizomycotina</taxon>
        <taxon>Sordariomycetes</taxon>
        <taxon>Xylariomycetidae</taxon>
        <taxon>Amphisphaeriales</taxon>
        <taxon>Sporocadaceae</taxon>
        <taxon>Pestalotiopsis</taxon>
    </lineage>
</organism>
<evidence type="ECO:0000313" key="1">
    <source>
        <dbReference type="EMBL" id="AOW71172.1"/>
    </source>
</evidence>
<reference evidence="1" key="1">
    <citation type="submission" date="2016-09" db="EMBL/GenBank/DDBJ databases">
        <authorList>
            <person name="Capua I."/>
            <person name="De Benedictis P."/>
            <person name="Joannis T."/>
            <person name="Lombin L.H."/>
            <person name="Cattoli G."/>
        </authorList>
    </citation>
    <scope>NUCLEOTIDE SEQUENCE</scope>
    <source>
        <strain evidence="1">W106-1</strain>
    </source>
</reference>
<reference evidence="1" key="2">
    <citation type="journal article" date="2017" name="Appl. Microbiol. Biotechnol.">
        <title>Complete mitochondrial genome of the endophytic fungus Pestalotiopsis fici: features and evolution.</title>
        <authorList>
            <person name="Zhang S."/>
            <person name="Wang X.N."/>
            <person name="Zhang X.L."/>
            <person name="Liu X.Z."/>
            <person name="Zhang Y.J."/>
        </authorList>
    </citation>
    <scope>NUCLEOTIDE SEQUENCE</scope>
    <source>
        <strain evidence="1">W106-1</strain>
    </source>
</reference>
<dbReference type="EMBL" id="KX870077">
    <property type="protein sequence ID" value="AOW71172.1"/>
    <property type="molecule type" value="Genomic_DNA"/>
</dbReference>
<dbReference type="RefSeq" id="YP_009317078.1">
    <property type="nucleotide sequence ID" value="NC_031828.1"/>
</dbReference>
<dbReference type="AlphaFoldDB" id="A0A1D8RE64"/>
<sequence length="136" mass="16015">MLSDSGFLSEFLNVSGTNYDPVRDIYKHTMNEGGNSLDPGPTESTIENKKDTERFYDFLVQYRDKWIKDTGINLRLRDAENPMTEYSRIFAHIKKDRPDFFTINETRNPGQTRLDFNFLNKINNLKKNYPNGWPPR</sequence>
<keyword evidence="1" id="KW-0496">Mitochondrion</keyword>
<dbReference type="GeneID" id="30218124"/>
<proteinExistence type="predicted"/>
<gene>
    <name evidence="1" type="primary">orf136</name>
</gene>